<reference evidence="3 4" key="1">
    <citation type="submission" date="2015-03" db="EMBL/GenBank/DDBJ databases">
        <title>Complete genome sequence of Muricauda lutaonensis CC-HSB-11T, isolated from a coastal hot spring.</title>
        <authorList>
            <person name="Kim K.M."/>
        </authorList>
    </citation>
    <scope>NUCLEOTIDE SEQUENCE [LARGE SCALE GENOMIC DNA]</scope>
    <source>
        <strain evidence="3 4">CC-HSB-11</strain>
    </source>
</reference>
<evidence type="ECO:0000256" key="1">
    <source>
        <dbReference type="PROSITE-ProRule" id="PRU00169"/>
    </source>
</evidence>
<feature type="domain" description="Response regulatory" evidence="2">
    <location>
        <begin position="4"/>
        <end position="115"/>
    </location>
</feature>
<dbReference type="OrthoDB" id="980353at2"/>
<dbReference type="Gene3D" id="3.40.50.2300">
    <property type="match status" value="1"/>
</dbReference>
<gene>
    <name evidence="3" type="ORF">VC82_2221</name>
</gene>
<dbReference type="STRING" id="516051.VC82_2221"/>
<dbReference type="KEGG" id="mlt:VC82_2221"/>
<protein>
    <recommendedName>
        <fullName evidence="2">Response regulatory domain-containing protein</fullName>
    </recommendedName>
</protein>
<dbReference type="RefSeq" id="WP_052698999.1">
    <property type="nucleotide sequence ID" value="NZ_CP011071.1"/>
</dbReference>
<dbReference type="InterPro" id="IPR011006">
    <property type="entry name" value="CheY-like_superfamily"/>
</dbReference>
<evidence type="ECO:0000313" key="4">
    <source>
        <dbReference type="Proteomes" id="UP000032726"/>
    </source>
</evidence>
<dbReference type="InterPro" id="IPR001789">
    <property type="entry name" value="Sig_transdc_resp-reg_receiver"/>
</dbReference>
<sequence>MIYKAIVIDDSAIQRLTTTHLVNNHPNLKLIGSFSNASEALTTTILDQAEILLLDTMLSDIDAFEVLDKVAFRPAIIMMHASKNNAEENQIHRITDYLVKPISKKEFESALQRVIAEIEASRKFKDVLGSINKKINQK</sequence>
<dbReference type="SMART" id="SM00448">
    <property type="entry name" value="REC"/>
    <property type="match status" value="1"/>
</dbReference>
<evidence type="ECO:0000313" key="3">
    <source>
        <dbReference type="EMBL" id="AKA35813.1"/>
    </source>
</evidence>
<dbReference type="Proteomes" id="UP000032726">
    <property type="component" value="Chromosome"/>
</dbReference>
<dbReference type="HOGENOM" id="CLU_1852972_0_0_10"/>
<name>A0A0D5YVD9_9FLAO</name>
<feature type="modified residue" description="4-aspartylphosphate" evidence="1">
    <location>
        <position position="55"/>
    </location>
</feature>
<dbReference type="GO" id="GO:0000160">
    <property type="term" value="P:phosphorelay signal transduction system"/>
    <property type="evidence" value="ECO:0007669"/>
    <property type="project" value="InterPro"/>
</dbReference>
<dbReference type="Pfam" id="PF00072">
    <property type="entry name" value="Response_reg"/>
    <property type="match status" value="1"/>
</dbReference>
<dbReference type="AlphaFoldDB" id="A0A0D5YVD9"/>
<keyword evidence="4" id="KW-1185">Reference proteome</keyword>
<keyword evidence="1" id="KW-0597">Phosphoprotein</keyword>
<dbReference type="PROSITE" id="PS50110">
    <property type="entry name" value="RESPONSE_REGULATORY"/>
    <property type="match status" value="1"/>
</dbReference>
<organism evidence="3 4">
    <name type="scientific">Flagellimonas lutaonensis</name>
    <dbReference type="NCBI Taxonomy" id="516051"/>
    <lineage>
        <taxon>Bacteria</taxon>
        <taxon>Pseudomonadati</taxon>
        <taxon>Bacteroidota</taxon>
        <taxon>Flavobacteriia</taxon>
        <taxon>Flavobacteriales</taxon>
        <taxon>Flavobacteriaceae</taxon>
        <taxon>Flagellimonas</taxon>
    </lineage>
</organism>
<dbReference type="SUPFAM" id="SSF52172">
    <property type="entry name" value="CheY-like"/>
    <property type="match status" value="1"/>
</dbReference>
<dbReference type="EMBL" id="CP011071">
    <property type="protein sequence ID" value="AKA35813.1"/>
    <property type="molecule type" value="Genomic_DNA"/>
</dbReference>
<evidence type="ECO:0000259" key="2">
    <source>
        <dbReference type="PROSITE" id="PS50110"/>
    </source>
</evidence>
<accession>A0A0D5YVD9</accession>
<proteinExistence type="predicted"/>